<feature type="transmembrane region" description="Helical" evidence="7">
    <location>
        <begin position="65"/>
        <end position="83"/>
    </location>
</feature>
<evidence type="ECO:0000256" key="7">
    <source>
        <dbReference type="SAM" id="Phobius"/>
    </source>
</evidence>
<dbReference type="Gene3D" id="3.40.50.300">
    <property type="entry name" value="P-loop containing nucleotide triphosphate hydrolases"/>
    <property type="match status" value="1"/>
</dbReference>
<dbReference type="RefSeq" id="WP_207445665.1">
    <property type="nucleotide sequence ID" value="NZ_CP061091.1"/>
</dbReference>
<evidence type="ECO:0000256" key="5">
    <source>
        <dbReference type="ARBA" id="ARBA00022989"/>
    </source>
</evidence>
<dbReference type="EMBL" id="JACTNF010000004">
    <property type="protein sequence ID" value="MBO1074076.1"/>
    <property type="molecule type" value="Genomic_DNA"/>
</dbReference>
<keyword evidence="6 7" id="KW-0472">Membrane</keyword>
<dbReference type="GO" id="GO:0005524">
    <property type="term" value="F:ATP binding"/>
    <property type="evidence" value="ECO:0007669"/>
    <property type="project" value="UniProtKB-KW"/>
</dbReference>
<evidence type="ECO:0000313" key="11">
    <source>
        <dbReference type="Proteomes" id="UP001518990"/>
    </source>
</evidence>
<evidence type="ECO:0000259" key="8">
    <source>
        <dbReference type="PROSITE" id="PS50893"/>
    </source>
</evidence>
<dbReference type="Gene3D" id="1.20.1560.10">
    <property type="entry name" value="ABC transporter type 1, transmembrane domain"/>
    <property type="match status" value="1"/>
</dbReference>
<dbReference type="PROSITE" id="PS50893">
    <property type="entry name" value="ABC_TRANSPORTER_2"/>
    <property type="match status" value="1"/>
</dbReference>
<keyword evidence="5 7" id="KW-1133">Transmembrane helix</keyword>
<comment type="caution">
    <text evidence="10">The sequence shown here is derived from an EMBL/GenBank/DDBJ whole genome shotgun (WGS) entry which is preliminary data.</text>
</comment>
<dbReference type="PANTHER" id="PTHR43394:SF1">
    <property type="entry name" value="ATP-BINDING CASSETTE SUB-FAMILY B MEMBER 10, MITOCHONDRIAL"/>
    <property type="match status" value="1"/>
</dbReference>
<dbReference type="SMART" id="SM00382">
    <property type="entry name" value="AAA"/>
    <property type="match status" value="1"/>
</dbReference>
<feature type="transmembrane region" description="Helical" evidence="7">
    <location>
        <begin position="28"/>
        <end position="50"/>
    </location>
</feature>
<dbReference type="InterPro" id="IPR027417">
    <property type="entry name" value="P-loop_NTPase"/>
</dbReference>
<feature type="domain" description="ABC transporter" evidence="8">
    <location>
        <begin position="345"/>
        <end position="579"/>
    </location>
</feature>
<dbReference type="Pfam" id="PF00005">
    <property type="entry name" value="ABC_tran"/>
    <property type="match status" value="1"/>
</dbReference>
<dbReference type="PROSITE" id="PS00211">
    <property type="entry name" value="ABC_TRANSPORTER_1"/>
    <property type="match status" value="1"/>
</dbReference>
<dbReference type="Pfam" id="PF00664">
    <property type="entry name" value="ABC_membrane"/>
    <property type="match status" value="1"/>
</dbReference>
<dbReference type="SUPFAM" id="SSF90123">
    <property type="entry name" value="ABC transporter transmembrane region"/>
    <property type="match status" value="1"/>
</dbReference>
<dbReference type="InterPro" id="IPR003439">
    <property type="entry name" value="ABC_transporter-like_ATP-bd"/>
</dbReference>
<evidence type="ECO:0000256" key="1">
    <source>
        <dbReference type="ARBA" id="ARBA00004651"/>
    </source>
</evidence>
<evidence type="ECO:0000256" key="3">
    <source>
        <dbReference type="ARBA" id="ARBA00022741"/>
    </source>
</evidence>
<evidence type="ECO:0000259" key="9">
    <source>
        <dbReference type="PROSITE" id="PS50929"/>
    </source>
</evidence>
<dbReference type="InterPro" id="IPR003593">
    <property type="entry name" value="AAA+_ATPase"/>
</dbReference>
<name>A0ABS3KCJ9_9PROT</name>
<organism evidence="10 11">
    <name type="scientific">Roseomonas marmotae</name>
    <dbReference type="NCBI Taxonomy" id="2768161"/>
    <lineage>
        <taxon>Bacteria</taxon>
        <taxon>Pseudomonadati</taxon>
        <taxon>Pseudomonadota</taxon>
        <taxon>Alphaproteobacteria</taxon>
        <taxon>Acetobacterales</taxon>
        <taxon>Roseomonadaceae</taxon>
        <taxon>Roseomonas</taxon>
    </lineage>
</organism>
<dbReference type="InterPro" id="IPR017871">
    <property type="entry name" value="ABC_transporter-like_CS"/>
</dbReference>
<protein>
    <submittedName>
        <fullName evidence="10">ABC transporter ATP-binding protein</fullName>
    </submittedName>
</protein>
<dbReference type="PANTHER" id="PTHR43394">
    <property type="entry name" value="ATP-DEPENDENT PERMEASE MDL1, MITOCHONDRIAL"/>
    <property type="match status" value="1"/>
</dbReference>
<dbReference type="CDD" id="cd18552">
    <property type="entry name" value="ABC_6TM_MsbA_like"/>
    <property type="match status" value="1"/>
</dbReference>
<keyword evidence="4 10" id="KW-0067">ATP-binding</keyword>
<sequence>MAAALPPPETTRALTLRLWRNYMRHHRAGIALALFCSLALAGFTALYPLVIQQAFDLFTSEDERIVWLVPPVIIALTACKAAAQYGQAVSVQAVVLRVIEAIQNDLFRALTRADLAVLAREAPARHAARFTADAQAIREALTKAINGLANGLTVIGLVASMIYLDWQMSLILVVLYPVAIVPVLRLGKRIRRASGGMQERVGEAAAMLTESFSSARVVRAYGLEAQEENRARRAFARLREALMHIARTRSKLDPILEALGGVAVAGVLCFVGWKVSTGRGTVGEFTGFVAALLVATQPMRALGSLNAALQEGFGGLVRVFNEMDRRPHITAPAGSPALPDGPGAVEFRKVGFRYGDGEAVLAGLSFQAEPGQTVALVGPSGAGKSTALALLPRLYDATEGQILLDGVPVTAVTLESLRAAIAYVGQDAVIFDDTALANIACGHPGASRAQVEAAARAAAAHDFVAALPAGYDTVLGSGGSRLSGGQRQRVALARALLRNPRVLLLDEATSALDAENEAAVGRALERLRQGRTTLVIAHRLATVQAADRIVVMQDGRAVEQGRHAELVAQDGLYARMVRTQAFAVE</sequence>
<accession>A0ABS3KCJ9</accession>
<dbReference type="SUPFAM" id="SSF52540">
    <property type="entry name" value="P-loop containing nucleoside triphosphate hydrolases"/>
    <property type="match status" value="1"/>
</dbReference>
<reference evidence="10 11" key="1">
    <citation type="submission" date="2020-09" db="EMBL/GenBank/DDBJ databases">
        <title>Roseomonas.</title>
        <authorList>
            <person name="Zhu W."/>
        </authorList>
    </citation>
    <scope>NUCLEOTIDE SEQUENCE [LARGE SCALE GENOMIC DNA]</scope>
    <source>
        <strain evidence="10 11">1311</strain>
    </source>
</reference>
<dbReference type="InterPro" id="IPR039421">
    <property type="entry name" value="Type_1_exporter"/>
</dbReference>
<dbReference type="InterPro" id="IPR011527">
    <property type="entry name" value="ABC1_TM_dom"/>
</dbReference>
<gene>
    <name evidence="10" type="ORF">IAI60_05595</name>
</gene>
<comment type="subcellular location">
    <subcellularLocation>
        <location evidence="1">Cell membrane</location>
        <topology evidence="1">Multi-pass membrane protein</topology>
    </subcellularLocation>
</comment>
<evidence type="ECO:0000313" key="10">
    <source>
        <dbReference type="EMBL" id="MBO1074076.1"/>
    </source>
</evidence>
<evidence type="ECO:0000256" key="4">
    <source>
        <dbReference type="ARBA" id="ARBA00022840"/>
    </source>
</evidence>
<feature type="transmembrane region" description="Helical" evidence="7">
    <location>
        <begin position="144"/>
        <end position="164"/>
    </location>
</feature>
<evidence type="ECO:0000256" key="6">
    <source>
        <dbReference type="ARBA" id="ARBA00023136"/>
    </source>
</evidence>
<keyword evidence="2 7" id="KW-0812">Transmembrane</keyword>
<dbReference type="PROSITE" id="PS50929">
    <property type="entry name" value="ABC_TM1F"/>
    <property type="match status" value="1"/>
</dbReference>
<dbReference type="Proteomes" id="UP001518990">
    <property type="component" value="Unassembled WGS sequence"/>
</dbReference>
<keyword evidence="3" id="KW-0547">Nucleotide-binding</keyword>
<keyword evidence="11" id="KW-1185">Reference proteome</keyword>
<feature type="domain" description="ABC transmembrane type-1" evidence="9">
    <location>
        <begin position="31"/>
        <end position="311"/>
    </location>
</feature>
<evidence type="ECO:0000256" key="2">
    <source>
        <dbReference type="ARBA" id="ARBA00022692"/>
    </source>
</evidence>
<proteinExistence type="predicted"/>
<feature type="transmembrane region" description="Helical" evidence="7">
    <location>
        <begin position="170"/>
        <end position="187"/>
    </location>
</feature>
<dbReference type="InterPro" id="IPR036640">
    <property type="entry name" value="ABC1_TM_sf"/>
</dbReference>
<feature type="transmembrane region" description="Helical" evidence="7">
    <location>
        <begin position="255"/>
        <end position="273"/>
    </location>
</feature>